<dbReference type="GO" id="GO:0016579">
    <property type="term" value="P:protein deubiquitination"/>
    <property type="evidence" value="ECO:0007669"/>
    <property type="project" value="InterPro"/>
</dbReference>
<dbReference type="Pfam" id="PF17807">
    <property type="entry name" value="zf-UBP_var"/>
    <property type="match status" value="1"/>
</dbReference>
<keyword evidence="7" id="KW-0378">Hydrolase</keyword>
<keyword evidence="1" id="KW-0479">Metal-binding</keyword>
<proteinExistence type="predicted"/>
<dbReference type="PANTHER" id="PTHR24006">
    <property type="entry name" value="UBIQUITIN CARBOXYL-TERMINAL HYDROLASE"/>
    <property type="match status" value="1"/>
</dbReference>
<dbReference type="GO" id="GO:0005829">
    <property type="term" value="C:cytosol"/>
    <property type="evidence" value="ECO:0007669"/>
    <property type="project" value="TreeGrafter"/>
</dbReference>
<dbReference type="InterPro" id="IPR001607">
    <property type="entry name" value="Znf_UBP"/>
</dbReference>
<feature type="domain" description="UBP-type" evidence="6">
    <location>
        <begin position="126"/>
        <end position="243"/>
    </location>
</feature>
<dbReference type="InterPro" id="IPR018200">
    <property type="entry name" value="USP_CS"/>
</dbReference>
<dbReference type="AlphaFoldDB" id="A0A196S8T6"/>
<dbReference type="PANTHER" id="PTHR24006:SF664">
    <property type="entry name" value="UBIQUITIN CARBOXYL-TERMINAL HYDROLASE"/>
    <property type="match status" value="1"/>
</dbReference>
<gene>
    <name evidence="7" type="ORF">AV274_5857</name>
</gene>
<dbReference type="OrthoDB" id="361536at2759"/>
<dbReference type="Proteomes" id="UP000078348">
    <property type="component" value="Unassembled WGS sequence"/>
</dbReference>
<sequence length="575" mass="64065">MYCFDTWEDHKGIDVCLTCFLGFCTGPNQHTFLHSEKTGHHLFLRLFHHDSQPAEPQPLTTLGIGVEGGCQNTTSPGETTMIIFCSACNREFEATGAYRELGERLLLHATAEKETEMAAWEAENLKPCPHSEAYACPSPCPAVDVTTMRCADCELAENLWLCLECGQFHCGRKQWEAGALPGNGHALEHFQQTGHALAVKVASLQENRADVHCYKCDDSAAYNFGDVALPRVLEVLERFGVVADGKVVGLDEARREKTLTELNLIANRDFEFSTRDADGKELEPHCGPGACGLDNLGNSCYLNAVLQVLLHLRPVLRLLETQPAEHRKTCAKDPSECVMCQFEKVAEAMREGGCGRSVAPRLLKQAIGKKNATFASNKQQDCYEFFTVINDLLSPFLPVDKEFMLSSHFVMRCTECENRKEAPSDVSNCLTVQLPSGDASSPAQSLQHLLDSSNEEETFQRQCDCCGRETTWIRKEALDRMPDVLCIRVNRFIVDMTTFSVKKNTTPVNLEEEIELGGSKFQLRSACLHRGSKADFGHYVAVYKDEGWVLCNDSKVVDITDVPTGESYLVFYEKE</sequence>
<dbReference type="PROSITE" id="PS00972">
    <property type="entry name" value="USP_1"/>
    <property type="match status" value="1"/>
</dbReference>
<dbReference type="InterPro" id="IPR041432">
    <property type="entry name" value="UBP13_Znf-UBP_var"/>
</dbReference>
<evidence type="ECO:0000259" key="5">
    <source>
        <dbReference type="PROSITE" id="PS50235"/>
    </source>
</evidence>
<name>A0A196S8T6_BLAHN</name>
<reference evidence="7 8" key="1">
    <citation type="submission" date="2016-05" db="EMBL/GenBank/DDBJ databases">
        <title>Nuclear genome of Blastocystis sp. subtype 1 NandII.</title>
        <authorList>
            <person name="Gentekaki E."/>
            <person name="Curtis B."/>
            <person name="Stairs C."/>
            <person name="Eme L."/>
            <person name="Herman E."/>
            <person name="Klimes V."/>
            <person name="Arias M.C."/>
            <person name="Elias M."/>
            <person name="Hilliou F."/>
            <person name="Klute M."/>
            <person name="Malik S.-B."/>
            <person name="Pightling A."/>
            <person name="Rachubinski R."/>
            <person name="Salas D."/>
            <person name="Schlacht A."/>
            <person name="Suga H."/>
            <person name="Archibald J."/>
            <person name="Ball S.G."/>
            <person name="Clark G."/>
            <person name="Dacks J."/>
            <person name="Van Der Giezen M."/>
            <person name="Tsaousis A."/>
            <person name="Roger A."/>
        </authorList>
    </citation>
    <scope>NUCLEOTIDE SEQUENCE [LARGE SCALE GENOMIC DNA]</scope>
    <source>
        <strain evidence="8">ATCC 50177 / NandII</strain>
    </source>
</reference>
<dbReference type="Gene3D" id="3.90.70.10">
    <property type="entry name" value="Cysteine proteinases"/>
    <property type="match status" value="1"/>
</dbReference>
<dbReference type="SUPFAM" id="SSF54001">
    <property type="entry name" value="Cysteine proteinases"/>
    <property type="match status" value="1"/>
</dbReference>
<dbReference type="GO" id="GO:0005634">
    <property type="term" value="C:nucleus"/>
    <property type="evidence" value="ECO:0007669"/>
    <property type="project" value="TreeGrafter"/>
</dbReference>
<feature type="domain" description="USP" evidence="5">
    <location>
        <begin position="291"/>
        <end position="575"/>
    </location>
</feature>
<dbReference type="InterPro" id="IPR013083">
    <property type="entry name" value="Znf_RING/FYVE/PHD"/>
</dbReference>
<evidence type="ECO:0000259" key="6">
    <source>
        <dbReference type="PROSITE" id="PS50271"/>
    </source>
</evidence>
<dbReference type="InterPro" id="IPR001394">
    <property type="entry name" value="Peptidase_C19_UCH"/>
</dbReference>
<dbReference type="PROSITE" id="PS50271">
    <property type="entry name" value="ZF_UBP"/>
    <property type="match status" value="1"/>
</dbReference>
<keyword evidence="8" id="KW-1185">Reference proteome</keyword>
<evidence type="ECO:0000256" key="1">
    <source>
        <dbReference type="ARBA" id="ARBA00022723"/>
    </source>
</evidence>
<dbReference type="SUPFAM" id="SSF57850">
    <property type="entry name" value="RING/U-box"/>
    <property type="match status" value="2"/>
</dbReference>
<comment type="caution">
    <text evidence="7">The sequence shown here is derived from an EMBL/GenBank/DDBJ whole genome shotgun (WGS) entry which is preliminary data.</text>
</comment>
<dbReference type="Gene3D" id="3.30.40.10">
    <property type="entry name" value="Zinc/RING finger domain, C3HC4 (zinc finger)"/>
    <property type="match status" value="2"/>
</dbReference>
<evidence type="ECO:0000313" key="7">
    <source>
        <dbReference type="EMBL" id="OAO12502.1"/>
    </source>
</evidence>
<evidence type="ECO:0000313" key="8">
    <source>
        <dbReference type="Proteomes" id="UP000078348"/>
    </source>
</evidence>
<dbReference type="STRING" id="478820.A0A196S8T6"/>
<dbReference type="InterPro" id="IPR028889">
    <property type="entry name" value="USP"/>
</dbReference>
<dbReference type="GO" id="GO:0008270">
    <property type="term" value="F:zinc ion binding"/>
    <property type="evidence" value="ECO:0007669"/>
    <property type="project" value="UniProtKB-KW"/>
</dbReference>
<evidence type="ECO:0000256" key="3">
    <source>
        <dbReference type="ARBA" id="ARBA00022833"/>
    </source>
</evidence>
<keyword evidence="3" id="KW-0862">Zinc</keyword>
<dbReference type="PROSITE" id="PS50235">
    <property type="entry name" value="USP_3"/>
    <property type="match status" value="1"/>
</dbReference>
<protein>
    <submittedName>
        <fullName evidence="7">Ubiquitin carboxyl-terminal hydrolase</fullName>
    </submittedName>
</protein>
<dbReference type="InterPro" id="IPR038765">
    <property type="entry name" value="Papain-like_cys_pep_sf"/>
</dbReference>
<evidence type="ECO:0000256" key="2">
    <source>
        <dbReference type="ARBA" id="ARBA00022771"/>
    </source>
</evidence>
<dbReference type="GO" id="GO:0004843">
    <property type="term" value="F:cysteine-type deubiquitinase activity"/>
    <property type="evidence" value="ECO:0007669"/>
    <property type="project" value="InterPro"/>
</dbReference>
<dbReference type="SMART" id="SM00290">
    <property type="entry name" value="ZnF_UBP"/>
    <property type="match status" value="2"/>
</dbReference>
<evidence type="ECO:0000256" key="4">
    <source>
        <dbReference type="PROSITE-ProRule" id="PRU00502"/>
    </source>
</evidence>
<accession>A0A196S8T6</accession>
<organism evidence="7 8">
    <name type="scientific">Blastocystis sp. subtype 1 (strain ATCC 50177 / NandII)</name>
    <dbReference type="NCBI Taxonomy" id="478820"/>
    <lineage>
        <taxon>Eukaryota</taxon>
        <taxon>Sar</taxon>
        <taxon>Stramenopiles</taxon>
        <taxon>Bigyra</taxon>
        <taxon>Opalozoa</taxon>
        <taxon>Opalinata</taxon>
        <taxon>Blastocystidae</taxon>
        <taxon>Blastocystis</taxon>
    </lineage>
</organism>
<dbReference type="Pfam" id="PF02148">
    <property type="entry name" value="zf-UBP"/>
    <property type="match status" value="1"/>
</dbReference>
<dbReference type="Pfam" id="PF00443">
    <property type="entry name" value="UCH"/>
    <property type="match status" value="1"/>
</dbReference>
<dbReference type="EMBL" id="LXWW01000543">
    <property type="protein sequence ID" value="OAO12502.1"/>
    <property type="molecule type" value="Genomic_DNA"/>
</dbReference>
<dbReference type="InterPro" id="IPR050164">
    <property type="entry name" value="Peptidase_C19"/>
</dbReference>
<keyword evidence="2 4" id="KW-0863">Zinc-finger</keyword>